<feature type="domain" description="Tlde1" evidence="1">
    <location>
        <begin position="28"/>
        <end position="151"/>
    </location>
</feature>
<gene>
    <name evidence="2" type="ORF">I5U13_04470</name>
    <name evidence="3" type="ORF">NCTC10036_03576</name>
</gene>
<dbReference type="AlphaFoldDB" id="A0A3S4WZM8"/>
<dbReference type="Proteomes" id="UP000281904">
    <property type="component" value="Chromosome"/>
</dbReference>
<sequence>MQICRMDYNDVSVDRRVLKFHVYGVGVFPVFSGKPSMINRPECSFKDAAALPPGQYWIVDRPQGSMRNRLQTFAKDFWNGTNHDEWFGLYSFHTLTDSLWINGRDRGSFRIHPLRPDGSGESHGCITFYNIPDFNRFRQAIIQRKKFKVPGSRLELLAYGRVDVTGSTNFEACNV</sequence>
<dbReference type="EMBL" id="LR134493">
    <property type="protein sequence ID" value="VEI69228.1"/>
    <property type="molecule type" value="Genomic_DNA"/>
</dbReference>
<dbReference type="Proteomes" id="UP000624159">
    <property type="component" value="Unassembled WGS sequence"/>
</dbReference>
<dbReference type="Pfam" id="PF10908">
    <property type="entry name" value="Tlde1_dom"/>
    <property type="match status" value="1"/>
</dbReference>
<accession>A0A3S4WZM8</accession>
<evidence type="ECO:0000313" key="4">
    <source>
        <dbReference type="Proteomes" id="UP000281904"/>
    </source>
</evidence>
<name>A0A3S4WZM8_SERRU</name>
<evidence type="ECO:0000259" key="1">
    <source>
        <dbReference type="Pfam" id="PF10908"/>
    </source>
</evidence>
<dbReference type="EMBL" id="JADULK010000002">
    <property type="protein sequence ID" value="MBH1928922.1"/>
    <property type="molecule type" value="Genomic_DNA"/>
</dbReference>
<evidence type="ECO:0000313" key="3">
    <source>
        <dbReference type="EMBL" id="VEI69228.1"/>
    </source>
</evidence>
<organism evidence="3 4">
    <name type="scientific">Serratia rubidaea</name>
    <name type="common">Serratia marinorubra</name>
    <dbReference type="NCBI Taxonomy" id="61652"/>
    <lineage>
        <taxon>Bacteria</taxon>
        <taxon>Pseudomonadati</taxon>
        <taxon>Pseudomonadota</taxon>
        <taxon>Gammaproteobacteria</taxon>
        <taxon>Enterobacterales</taxon>
        <taxon>Yersiniaceae</taxon>
        <taxon>Serratia</taxon>
    </lineage>
</organism>
<reference evidence="3 4" key="1">
    <citation type="submission" date="2018-12" db="EMBL/GenBank/DDBJ databases">
        <authorList>
            <consortium name="Pathogen Informatics"/>
        </authorList>
    </citation>
    <scope>NUCLEOTIDE SEQUENCE [LARGE SCALE GENOMIC DNA]</scope>
    <source>
        <strain evidence="3 4">NCTC10036</strain>
    </source>
</reference>
<evidence type="ECO:0000313" key="5">
    <source>
        <dbReference type="Proteomes" id="UP000624159"/>
    </source>
</evidence>
<keyword evidence="5" id="KW-1185">Reference proteome</keyword>
<proteinExistence type="predicted"/>
<evidence type="ECO:0000313" key="2">
    <source>
        <dbReference type="EMBL" id="MBH1928922.1"/>
    </source>
</evidence>
<reference evidence="2 5" key="2">
    <citation type="submission" date="2020-11" db="EMBL/GenBank/DDBJ databases">
        <title>Enhanced detection system for hospital associated transmission using whole genome sequencing surveillance.</title>
        <authorList>
            <person name="Harrison L.H."/>
            <person name="Van Tyne D."/>
            <person name="Marsh J.W."/>
            <person name="Griffith M.P."/>
            <person name="Snyder D.J."/>
            <person name="Cooper V.S."/>
            <person name="Mustapha M."/>
        </authorList>
    </citation>
    <scope>NUCLEOTIDE SEQUENCE [LARGE SCALE GENOMIC DNA]</scope>
    <source>
        <strain evidence="2 5">SER00230</strain>
    </source>
</reference>
<dbReference type="InterPro" id="IPR021225">
    <property type="entry name" value="Tlde1_dom"/>
</dbReference>
<protein>
    <submittedName>
        <fullName evidence="2">DUF2778 domain-containing protein</fullName>
    </submittedName>
    <submittedName>
        <fullName evidence="3">Protein of uncharacterized function (DUF2778)</fullName>
    </submittedName>
</protein>